<gene>
    <name evidence="4" type="ORF">C5Y93_20210</name>
</gene>
<dbReference type="OrthoDB" id="9790614at2"/>
<evidence type="ECO:0000259" key="3">
    <source>
        <dbReference type="PROSITE" id="PS50893"/>
    </source>
</evidence>
<dbReference type="PROSITE" id="PS00211">
    <property type="entry name" value="ABC_TRANSPORTER_1"/>
    <property type="match status" value="1"/>
</dbReference>
<dbReference type="Pfam" id="PF00005">
    <property type="entry name" value="ABC_tran"/>
    <property type="match status" value="1"/>
</dbReference>
<dbReference type="InterPro" id="IPR003439">
    <property type="entry name" value="ABC_transporter-like_ATP-bd"/>
</dbReference>
<dbReference type="InterPro" id="IPR003593">
    <property type="entry name" value="AAA+_ATPase"/>
</dbReference>
<accession>A0A2S8GIN3</accession>
<dbReference type="GO" id="GO:0016887">
    <property type="term" value="F:ATP hydrolysis activity"/>
    <property type="evidence" value="ECO:0007669"/>
    <property type="project" value="InterPro"/>
</dbReference>
<evidence type="ECO:0000256" key="1">
    <source>
        <dbReference type="ARBA" id="ARBA00022741"/>
    </source>
</evidence>
<proteinExistence type="predicted"/>
<dbReference type="PANTHER" id="PTHR43514">
    <property type="entry name" value="ABC TRANSPORTER I FAMILY MEMBER 10"/>
    <property type="match status" value="1"/>
</dbReference>
<evidence type="ECO:0000313" key="4">
    <source>
        <dbReference type="EMBL" id="PQO44288.1"/>
    </source>
</evidence>
<dbReference type="AlphaFoldDB" id="A0A2S8GIN3"/>
<keyword evidence="1" id="KW-0547">Nucleotide-binding</keyword>
<dbReference type="RefSeq" id="WP_105337257.1">
    <property type="nucleotide sequence ID" value="NZ_PUHZ01000020.1"/>
</dbReference>
<evidence type="ECO:0000313" key="5">
    <source>
        <dbReference type="Proteomes" id="UP000237819"/>
    </source>
</evidence>
<dbReference type="PROSITE" id="PS50893">
    <property type="entry name" value="ABC_TRANSPORTER_2"/>
    <property type="match status" value="1"/>
</dbReference>
<dbReference type="SUPFAM" id="SSF52540">
    <property type="entry name" value="P-loop containing nucleoside triphosphate hydrolases"/>
    <property type="match status" value="1"/>
</dbReference>
<feature type="domain" description="ABC transporter" evidence="3">
    <location>
        <begin position="2"/>
        <end position="215"/>
    </location>
</feature>
<sequence>MALSLHCTFRYPQRFALDATLSSAAHVTALCGASGSGKTTILMLIAGLLRPQAGAIRYGDEVWVDVASRRFVPPEARRVGVMFQEPRLFPHYSVRKNLNYGYVRRGGEPAQMDKAIETLEIGDLLTRPVHSLSGGQKQRVALARAIVSGPQLLLLDEPLTSVEPALQEKIAVYVKRVAKEFATPIVLVSHSVELVQQMAERTFWVKDGEIVAEPT</sequence>
<protein>
    <submittedName>
        <fullName evidence="4">Molybdenum ABC transporter ATP-binding protein</fullName>
    </submittedName>
</protein>
<evidence type="ECO:0000256" key="2">
    <source>
        <dbReference type="ARBA" id="ARBA00022840"/>
    </source>
</evidence>
<organism evidence="4 5">
    <name type="scientific">Blastopirellula marina</name>
    <dbReference type="NCBI Taxonomy" id="124"/>
    <lineage>
        <taxon>Bacteria</taxon>
        <taxon>Pseudomonadati</taxon>
        <taxon>Planctomycetota</taxon>
        <taxon>Planctomycetia</taxon>
        <taxon>Pirellulales</taxon>
        <taxon>Pirellulaceae</taxon>
        <taxon>Blastopirellula</taxon>
    </lineage>
</organism>
<dbReference type="Gene3D" id="3.40.50.300">
    <property type="entry name" value="P-loop containing nucleotide triphosphate hydrolases"/>
    <property type="match status" value="1"/>
</dbReference>
<dbReference type="InterPro" id="IPR017871">
    <property type="entry name" value="ABC_transporter-like_CS"/>
</dbReference>
<dbReference type="PANTHER" id="PTHR43514:SF4">
    <property type="entry name" value="ABC TRANSPORTER I FAMILY MEMBER 10"/>
    <property type="match status" value="1"/>
</dbReference>
<comment type="caution">
    <text evidence="4">The sequence shown here is derived from an EMBL/GenBank/DDBJ whole genome shotgun (WGS) entry which is preliminary data.</text>
</comment>
<dbReference type="SMART" id="SM00382">
    <property type="entry name" value="AAA"/>
    <property type="match status" value="1"/>
</dbReference>
<dbReference type="Proteomes" id="UP000237819">
    <property type="component" value="Unassembled WGS sequence"/>
</dbReference>
<keyword evidence="2 4" id="KW-0067">ATP-binding</keyword>
<dbReference type="InterPro" id="IPR050334">
    <property type="entry name" value="Molybdenum_import_ModC"/>
</dbReference>
<dbReference type="EMBL" id="PUHZ01000020">
    <property type="protein sequence ID" value="PQO44288.1"/>
    <property type="molecule type" value="Genomic_DNA"/>
</dbReference>
<dbReference type="GO" id="GO:0005524">
    <property type="term" value="F:ATP binding"/>
    <property type="evidence" value="ECO:0007669"/>
    <property type="project" value="UniProtKB-KW"/>
</dbReference>
<dbReference type="InterPro" id="IPR027417">
    <property type="entry name" value="P-loop_NTPase"/>
</dbReference>
<name>A0A2S8GIN3_9BACT</name>
<reference evidence="4 5" key="1">
    <citation type="submission" date="2018-02" db="EMBL/GenBank/DDBJ databases">
        <title>Comparative genomes isolates from brazilian mangrove.</title>
        <authorList>
            <person name="Araujo J.E."/>
            <person name="Taketani R.G."/>
            <person name="Silva M.C.P."/>
            <person name="Loureco M.V."/>
            <person name="Andreote F.D."/>
        </authorList>
    </citation>
    <scope>NUCLEOTIDE SEQUENCE [LARGE SCALE GENOMIC DNA]</scope>
    <source>
        <strain evidence="4 5">Nap-Phe MGV</strain>
    </source>
</reference>